<evidence type="ECO:0000313" key="2">
    <source>
        <dbReference type="EMBL" id="MFH4980594.1"/>
    </source>
</evidence>
<feature type="domain" description="Right handed beta helix" evidence="1">
    <location>
        <begin position="95"/>
        <end position="230"/>
    </location>
</feature>
<reference evidence="2 3" key="1">
    <citation type="submission" date="2024-08" db="EMBL/GenBank/DDBJ databases">
        <title>Gnathostoma spinigerum genome.</title>
        <authorList>
            <person name="Gonzalez-Bertolin B."/>
            <person name="Monzon S."/>
            <person name="Zaballos A."/>
            <person name="Jimenez P."/>
            <person name="Dekumyoy P."/>
            <person name="Varona S."/>
            <person name="Cuesta I."/>
            <person name="Sumanam S."/>
            <person name="Adisakwattana P."/>
            <person name="Gasser R.B."/>
            <person name="Hernandez-Gonzalez A."/>
            <person name="Young N.D."/>
            <person name="Perteguer M.J."/>
        </authorList>
    </citation>
    <scope>NUCLEOTIDE SEQUENCE [LARGE SCALE GENOMIC DNA]</scope>
    <source>
        <strain evidence="2">AL3</strain>
        <tissue evidence="2">Liver</tissue>
    </source>
</reference>
<dbReference type="AlphaFoldDB" id="A0ABD6EKV3"/>
<dbReference type="InterPro" id="IPR039448">
    <property type="entry name" value="Beta_helix"/>
</dbReference>
<dbReference type="InterPro" id="IPR006626">
    <property type="entry name" value="PbH1"/>
</dbReference>
<dbReference type="SUPFAM" id="SSF51126">
    <property type="entry name" value="Pectin lyase-like"/>
    <property type="match status" value="2"/>
</dbReference>
<dbReference type="InterPro" id="IPR011050">
    <property type="entry name" value="Pectin_lyase_fold/virulence"/>
</dbReference>
<dbReference type="Gene3D" id="2.160.20.10">
    <property type="entry name" value="Single-stranded right-handed beta-helix, Pectin lyase-like"/>
    <property type="match status" value="2"/>
</dbReference>
<dbReference type="InterPro" id="IPR012334">
    <property type="entry name" value="Pectin_lyas_fold"/>
</dbReference>
<gene>
    <name evidence="2" type="ORF">AB6A40_007303</name>
</gene>
<dbReference type="SMART" id="SM00710">
    <property type="entry name" value="PbH1"/>
    <property type="match status" value="9"/>
</dbReference>
<proteinExistence type="predicted"/>
<dbReference type="Pfam" id="PF13229">
    <property type="entry name" value="Beta_helix"/>
    <property type="match status" value="1"/>
</dbReference>
<sequence length="905" mass="100341">MRVEDCLLITSQQCETGSVIQLKCEREDVERRATSSLIHVNISTSVGGVVVDGPPLPILDSVVSANNERGFHFRMRYSDKNHTMKWSRLSALYNKKNGISAMFDQHNQMHLTLENVTSKMNSGRGLSIRGSANLSIVSSSFDHNKFDGFAMILMPSSHLSINHSRIRHNSRFGLSVRRADSTLIRVEHSHFIAHKNSEAIRLELLNHSTFVLDHCTMASNLKGSLTAGGRTLDSSQIHILRSRWLKNKQAQIVHIENLGPQSMLFIEGNRFINNNLTQSWSTKSSILSVNTTVGGGRKVFVANNRFARNIASKIIELAGQGNEDSNITLTDNEIIANEVDDSVYLNTNVATLTRNNFQNKQALCELKVVLDWCATSISAELNYWGSDNEKKVLSRICTVGSNSSTNSVVAVPFLRSPPCIKGFLSACGTDKVHISTKKPFSAHSARGFGFRARDSPPLRSVLSQIIRGAFVVDEDETLMFEEGMQLEFYGGASVVVKGTLTLAGTFEHPIILRGATADQWNGVKVEPGGRLFAKHVTIEGSHVGITMNSSNIVLRDILISRSFVGIEIGSESSESVDLAMTKIFGPENSGIHVRERNTAITIRNATVEGSKGTAVDFESPSNSIALKNITIIGSHNYSIRLDQKLGKKVDNVLIEDVLIERQMEGRCGLFMNLFGAESLNITNSSFIANKVPSACIFVDNDVDCTTFYFNRNFFNENDDLVSQLNLRMCVRAEIRNNVFIANNLNGGDGPLSVVLRPSEKITKFAVHIDENQWHRNSGQSCLNVTAIVNGPLHGTIWSNFFKDNQNRNATIMIGSTYFKINKNSFENPKSDKDIEIVYPLLDTRLDAALNYWGSDSVEYAEGRVLDARNGKDGSKIEPYFNPIMDRNERNSYFASMDCYSRGTCS</sequence>
<organism evidence="2 3">
    <name type="scientific">Gnathostoma spinigerum</name>
    <dbReference type="NCBI Taxonomy" id="75299"/>
    <lineage>
        <taxon>Eukaryota</taxon>
        <taxon>Metazoa</taxon>
        <taxon>Ecdysozoa</taxon>
        <taxon>Nematoda</taxon>
        <taxon>Chromadorea</taxon>
        <taxon>Rhabditida</taxon>
        <taxon>Spirurina</taxon>
        <taxon>Gnathostomatomorpha</taxon>
        <taxon>Gnathostomatoidea</taxon>
        <taxon>Gnathostomatidae</taxon>
        <taxon>Gnathostoma</taxon>
    </lineage>
</organism>
<keyword evidence="3" id="KW-1185">Reference proteome</keyword>
<protein>
    <recommendedName>
        <fullName evidence="1">Right handed beta helix domain-containing protein</fullName>
    </recommendedName>
</protein>
<name>A0ABD6EKV3_9BILA</name>
<evidence type="ECO:0000313" key="3">
    <source>
        <dbReference type="Proteomes" id="UP001608902"/>
    </source>
</evidence>
<comment type="caution">
    <text evidence="2">The sequence shown here is derived from an EMBL/GenBank/DDBJ whole genome shotgun (WGS) entry which is preliminary data.</text>
</comment>
<dbReference type="Proteomes" id="UP001608902">
    <property type="component" value="Unassembled WGS sequence"/>
</dbReference>
<accession>A0ABD6EKV3</accession>
<dbReference type="EMBL" id="JBGFUD010005777">
    <property type="protein sequence ID" value="MFH4980594.1"/>
    <property type="molecule type" value="Genomic_DNA"/>
</dbReference>
<evidence type="ECO:0000259" key="1">
    <source>
        <dbReference type="Pfam" id="PF13229"/>
    </source>
</evidence>